<keyword evidence="1" id="KW-0472">Membrane</keyword>
<sequence>MKPRTPHPKNRLSDFLYILVIDPSLSSMTSMFLGLLRTRHWPRTLVNIPNTELLTGCQNLKTILWRDTCKAPSGPSLFVATHNKISHAVGTRNCKKRSVDSSSFIFLHLQCSQSRL</sequence>
<dbReference type="EMBL" id="MU004181">
    <property type="protein sequence ID" value="KAF2502364.1"/>
    <property type="molecule type" value="Genomic_DNA"/>
</dbReference>
<evidence type="ECO:0000313" key="2">
    <source>
        <dbReference type="EMBL" id="KAF2502364.1"/>
    </source>
</evidence>
<reference evidence="2" key="1">
    <citation type="journal article" date="2020" name="Stud. Mycol.">
        <title>101 Dothideomycetes genomes: a test case for predicting lifestyles and emergence of pathogens.</title>
        <authorList>
            <person name="Haridas S."/>
            <person name="Albert R."/>
            <person name="Binder M."/>
            <person name="Bloem J."/>
            <person name="Labutti K."/>
            <person name="Salamov A."/>
            <person name="Andreopoulos B."/>
            <person name="Baker S."/>
            <person name="Barry K."/>
            <person name="Bills G."/>
            <person name="Bluhm B."/>
            <person name="Cannon C."/>
            <person name="Castanera R."/>
            <person name="Culley D."/>
            <person name="Daum C."/>
            <person name="Ezra D."/>
            <person name="Gonzalez J."/>
            <person name="Henrissat B."/>
            <person name="Kuo A."/>
            <person name="Liang C."/>
            <person name="Lipzen A."/>
            <person name="Lutzoni F."/>
            <person name="Magnuson J."/>
            <person name="Mondo S."/>
            <person name="Nolan M."/>
            <person name="Ohm R."/>
            <person name="Pangilinan J."/>
            <person name="Park H.-J."/>
            <person name="Ramirez L."/>
            <person name="Alfaro M."/>
            <person name="Sun H."/>
            <person name="Tritt A."/>
            <person name="Yoshinaga Y."/>
            <person name="Zwiers L.-H."/>
            <person name="Turgeon B."/>
            <person name="Goodwin S."/>
            <person name="Spatafora J."/>
            <person name="Crous P."/>
            <person name="Grigoriev I."/>
        </authorList>
    </citation>
    <scope>NUCLEOTIDE SEQUENCE</scope>
    <source>
        <strain evidence="2">CBS 269.34</strain>
    </source>
</reference>
<evidence type="ECO:0000256" key="1">
    <source>
        <dbReference type="SAM" id="Phobius"/>
    </source>
</evidence>
<organism evidence="2 3">
    <name type="scientific">Lophium mytilinum</name>
    <dbReference type="NCBI Taxonomy" id="390894"/>
    <lineage>
        <taxon>Eukaryota</taxon>
        <taxon>Fungi</taxon>
        <taxon>Dikarya</taxon>
        <taxon>Ascomycota</taxon>
        <taxon>Pezizomycotina</taxon>
        <taxon>Dothideomycetes</taxon>
        <taxon>Pleosporomycetidae</taxon>
        <taxon>Mytilinidiales</taxon>
        <taxon>Mytilinidiaceae</taxon>
        <taxon>Lophium</taxon>
    </lineage>
</organism>
<evidence type="ECO:0000313" key="3">
    <source>
        <dbReference type="Proteomes" id="UP000799750"/>
    </source>
</evidence>
<name>A0A6A6RD22_9PEZI</name>
<keyword evidence="1" id="KW-1133">Transmembrane helix</keyword>
<keyword evidence="3" id="KW-1185">Reference proteome</keyword>
<protein>
    <submittedName>
        <fullName evidence="2">Uncharacterized protein</fullName>
    </submittedName>
</protein>
<accession>A0A6A6RD22</accession>
<dbReference type="Proteomes" id="UP000799750">
    <property type="component" value="Unassembled WGS sequence"/>
</dbReference>
<gene>
    <name evidence="2" type="ORF">BU16DRAFT_6132</name>
</gene>
<dbReference type="AlphaFoldDB" id="A0A6A6RD22"/>
<proteinExistence type="predicted"/>
<keyword evidence="1" id="KW-0812">Transmembrane</keyword>
<feature type="transmembrane region" description="Helical" evidence="1">
    <location>
        <begin position="15"/>
        <end position="36"/>
    </location>
</feature>